<sequence>MVTECTEYGSIQDIMNKRNITEISKKIRIKSMIDGAK</sequence>
<dbReference type="VEuPathDB" id="AmoebaDB:EHI7A_007500"/>
<reference evidence="1 2" key="1">
    <citation type="submission" date="2013-04" db="EMBL/GenBank/DDBJ databases">
        <authorList>
            <person name="Hannick L."/>
            <person name="Zafar N."/>
            <person name="Lorenzi H."/>
            <person name="Ali I.A."/>
            <person name="Petri W.P."/>
            <person name="Caler E."/>
        </authorList>
    </citation>
    <scope>NUCLEOTIDE SEQUENCE [LARGE SCALE GENOMIC DNA]</scope>
    <source>
        <strain evidence="1 2">HM-1:IMSS-A</strain>
    </source>
</reference>
<gene>
    <name evidence="1" type="ORF">EHI7A_007500</name>
</gene>
<dbReference type="AlphaFoldDB" id="N9TCQ2"/>
<dbReference type="Proteomes" id="UP000013105">
    <property type="component" value="Unassembled WGS sequence"/>
</dbReference>
<protein>
    <submittedName>
        <fullName evidence="1">Uncharacterized protein</fullName>
    </submittedName>
</protein>
<accession>N9TCQ2</accession>
<evidence type="ECO:0000313" key="1">
    <source>
        <dbReference type="EMBL" id="ENY61255.1"/>
    </source>
</evidence>
<name>N9TCQ2_ENTH1</name>
<evidence type="ECO:0000313" key="2">
    <source>
        <dbReference type="Proteomes" id="UP000013105"/>
    </source>
</evidence>
<proteinExistence type="predicted"/>
<organism evidence="1 2">
    <name type="scientific">Entamoeba histolytica HM-1:IMSS-A</name>
    <dbReference type="NCBI Taxonomy" id="885318"/>
    <lineage>
        <taxon>Eukaryota</taxon>
        <taxon>Amoebozoa</taxon>
        <taxon>Evosea</taxon>
        <taxon>Archamoebae</taxon>
        <taxon>Mastigamoebida</taxon>
        <taxon>Entamoebidae</taxon>
        <taxon>Entamoeba</taxon>
    </lineage>
</organism>
<dbReference type="EMBL" id="KB824330">
    <property type="protein sequence ID" value="ENY61255.1"/>
    <property type="molecule type" value="Genomic_DNA"/>
</dbReference>